<dbReference type="AlphaFoldDB" id="A0A1M6KFW5"/>
<dbReference type="OrthoDB" id="3732358at2"/>
<dbReference type="STRING" id="758803.SAMN05421803_107160"/>
<dbReference type="InterPro" id="IPR010902">
    <property type="entry name" value="NUMOD4"/>
</dbReference>
<proteinExistence type="predicted"/>
<reference evidence="4 5" key="1">
    <citation type="submission" date="2016-11" db="EMBL/GenBank/DDBJ databases">
        <authorList>
            <person name="Jaros S."/>
            <person name="Januszkiewicz K."/>
            <person name="Wedrychowicz H."/>
        </authorList>
    </citation>
    <scope>NUCLEOTIDE SEQUENCE [LARGE SCALE GENOMIC DNA]</scope>
    <source>
        <strain evidence="4 5">CGMCC 4.5723</strain>
    </source>
</reference>
<gene>
    <name evidence="4" type="ORF">SAMN05421803_107160</name>
</gene>
<accession>A0A1M6KFW5</accession>
<evidence type="ECO:0000259" key="2">
    <source>
        <dbReference type="Pfam" id="PF07463"/>
    </source>
</evidence>
<keyword evidence="5" id="KW-1185">Reference proteome</keyword>
<name>A0A1M6KFW5_9ACTN</name>
<feature type="domain" description="HNH nuclease" evidence="3">
    <location>
        <begin position="59"/>
        <end position="103"/>
    </location>
</feature>
<feature type="domain" description="NUMOD4" evidence="2">
    <location>
        <begin position="5"/>
        <end position="51"/>
    </location>
</feature>
<dbReference type="Pfam" id="PF07463">
    <property type="entry name" value="NUMOD4"/>
    <property type="match status" value="1"/>
</dbReference>
<dbReference type="RefSeq" id="WP_073379793.1">
    <property type="nucleotide sequence ID" value="NZ_FQZK01000007.1"/>
</dbReference>
<feature type="region of interest" description="Disordered" evidence="1">
    <location>
        <begin position="99"/>
        <end position="132"/>
    </location>
</feature>
<evidence type="ECO:0000259" key="3">
    <source>
        <dbReference type="Pfam" id="PF13392"/>
    </source>
</evidence>
<dbReference type="Proteomes" id="UP000184452">
    <property type="component" value="Unassembled WGS sequence"/>
</dbReference>
<dbReference type="Gene3D" id="3.90.75.20">
    <property type="match status" value="1"/>
</dbReference>
<organism evidence="4 5">
    <name type="scientific">Nocardiopsis flavescens</name>
    <dbReference type="NCBI Taxonomy" id="758803"/>
    <lineage>
        <taxon>Bacteria</taxon>
        <taxon>Bacillati</taxon>
        <taxon>Actinomycetota</taxon>
        <taxon>Actinomycetes</taxon>
        <taxon>Streptosporangiales</taxon>
        <taxon>Nocardiopsidaceae</taxon>
        <taxon>Nocardiopsis</taxon>
    </lineage>
</organism>
<evidence type="ECO:0000313" key="5">
    <source>
        <dbReference type="Proteomes" id="UP000184452"/>
    </source>
</evidence>
<evidence type="ECO:0000256" key="1">
    <source>
        <dbReference type="SAM" id="MobiDB-lite"/>
    </source>
</evidence>
<sequence>MSRPEVWKPVVGFPGYEVSDRGRVRSFKRDPEGELLKLHPGGRGYLQLVLRRDGRSHSRLVHRVVLEAFAGPCPPGQETRHLNGDRFDNRRANLAWGTPAENRADAIRHGTSPAARTRCPQGHPDGERKCRTCQRDRERSRHRLVDV</sequence>
<dbReference type="InterPro" id="IPR003615">
    <property type="entry name" value="HNH_nuc"/>
</dbReference>
<dbReference type="Pfam" id="PF13392">
    <property type="entry name" value="HNH_3"/>
    <property type="match status" value="1"/>
</dbReference>
<protein>
    <submittedName>
        <fullName evidence="4">NUMOD4 motif-containing protein</fullName>
    </submittedName>
</protein>
<dbReference type="InterPro" id="IPR044925">
    <property type="entry name" value="His-Me_finger_sf"/>
</dbReference>
<dbReference type="SUPFAM" id="SSF54060">
    <property type="entry name" value="His-Me finger endonucleases"/>
    <property type="match status" value="1"/>
</dbReference>
<dbReference type="EMBL" id="FQZK01000007">
    <property type="protein sequence ID" value="SHJ57885.1"/>
    <property type="molecule type" value="Genomic_DNA"/>
</dbReference>
<evidence type="ECO:0000313" key="4">
    <source>
        <dbReference type="EMBL" id="SHJ57885.1"/>
    </source>
</evidence>
<dbReference type="GO" id="GO:0016788">
    <property type="term" value="F:hydrolase activity, acting on ester bonds"/>
    <property type="evidence" value="ECO:0007669"/>
    <property type="project" value="InterPro"/>
</dbReference>